<evidence type="ECO:0000256" key="17">
    <source>
        <dbReference type="ARBA" id="ARBA00023136"/>
    </source>
</evidence>
<dbReference type="PANTHER" id="PTHR48053:SF47">
    <property type="entry name" value="RECEPTOR KINASE-LIKE PROTEIN XA21"/>
    <property type="match status" value="1"/>
</dbReference>
<evidence type="ECO:0000256" key="2">
    <source>
        <dbReference type="ARBA" id="ARBA00009592"/>
    </source>
</evidence>
<evidence type="ECO:0000256" key="21">
    <source>
        <dbReference type="ARBA" id="ARBA00048679"/>
    </source>
</evidence>
<keyword evidence="6" id="KW-0597">Phosphoprotein</keyword>
<sequence length="499" mass="54782">MGPLKADIQSINAINKIDLSSNRLLGGLPDSFGQLQMLTYLNLSHNSFQGSIPNSLGKLASMETLDLSYNNLSGNIPLYLANFTYLTNLNLSFNKLHGRIPEGGGIFSNISLQSLLRDNGLCGAPRLGFSSCTVRSYSTNGQILKFVLPGALAAFGAIAICLYLIIRRKSNNPGALTGSNNITDAISHSLDTHLHNEDKPPLKFLKRLDIMIEVSMAVEHLHYRHHEVILHYDLKPSNVLFDDNMTAHVADFGIARLLLGENNSVISASMPGTIGYMAPEYGSMGKASRKSDVFSFGIMLLEVFTGKKPTDTMFVGELSLRRWVHQAFPSRISHILDGNVQKDDEIVHGFHHTSNPSEVSPSISHSTLTSVFELGMICTSELPDERITMTDVVAKLTKIKDDFKLEPSSTGGGSNITSVAVKDSYNHDKVEVEHSKVLSSRSCEQRQAPFFLSQKLFCLHGYKLQQMTSLWLLSSNNQPVVYNVVVTNKGVQCPDGAPI</sequence>
<dbReference type="SUPFAM" id="SSF56112">
    <property type="entry name" value="Protein kinase-like (PK-like)"/>
    <property type="match status" value="1"/>
</dbReference>
<evidence type="ECO:0000256" key="4">
    <source>
        <dbReference type="ARBA" id="ARBA00022475"/>
    </source>
</evidence>
<evidence type="ECO:0000259" key="23">
    <source>
        <dbReference type="PROSITE" id="PS50011"/>
    </source>
</evidence>
<dbReference type="PRINTS" id="PR00019">
    <property type="entry name" value="LEURICHRPT"/>
</dbReference>
<evidence type="ECO:0000313" key="24">
    <source>
        <dbReference type="EMBL" id="AGT16917.1"/>
    </source>
</evidence>
<dbReference type="Pfam" id="PF00069">
    <property type="entry name" value="Pkinase"/>
    <property type="match status" value="1"/>
</dbReference>
<dbReference type="SUPFAM" id="SSF52058">
    <property type="entry name" value="L domain-like"/>
    <property type="match status" value="1"/>
</dbReference>
<evidence type="ECO:0000256" key="1">
    <source>
        <dbReference type="ARBA" id="ARBA00004162"/>
    </source>
</evidence>
<dbReference type="InterPro" id="IPR001611">
    <property type="entry name" value="Leu-rich_rpt"/>
</dbReference>
<evidence type="ECO:0000256" key="13">
    <source>
        <dbReference type="ARBA" id="ARBA00022741"/>
    </source>
</evidence>
<organism evidence="24">
    <name type="scientific">Saccharum hybrid cultivar R570</name>
    <dbReference type="NCBI Taxonomy" id="131158"/>
    <lineage>
        <taxon>Eukaryota</taxon>
        <taxon>Viridiplantae</taxon>
        <taxon>Streptophyta</taxon>
        <taxon>Embryophyta</taxon>
        <taxon>Tracheophyta</taxon>
        <taxon>Spermatophyta</taxon>
        <taxon>Magnoliopsida</taxon>
        <taxon>Liliopsida</taxon>
        <taxon>Poales</taxon>
        <taxon>Poaceae</taxon>
        <taxon>PACMAD clade</taxon>
        <taxon>Panicoideae</taxon>
        <taxon>Andropogonodae</taxon>
        <taxon>Andropogoneae</taxon>
        <taxon>Saccharinae</taxon>
        <taxon>Saccharum</taxon>
        <taxon>Saccharum officinarum species complex</taxon>
    </lineage>
</organism>
<keyword evidence="7" id="KW-0433">Leucine-rich repeat</keyword>
<dbReference type="FunFam" id="1.10.510.10:FF:000358">
    <property type="entry name" value="Putative leucine-rich repeat receptor-like serine/threonine-protein kinase"/>
    <property type="match status" value="1"/>
</dbReference>
<keyword evidence="12" id="KW-0677">Repeat</keyword>
<evidence type="ECO:0000256" key="15">
    <source>
        <dbReference type="ARBA" id="ARBA00022840"/>
    </source>
</evidence>
<keyword evidence="19" id="KW-0325">Glycoprotein</keyword>
<gene>
    <name evidence="24" type="ORF">SHCRBa_201_A23_F_60</name>
</gene>
<evidence type="ECO:0000256" key="12">
    <source>
        <dbReference type="ARBA" id="ARBA00022737"/>
    </source>
</evidence>
<evidence type="ECO:0000256" key="8">
    <source>
        <dbReference type="ARBA" id="ARBA00022626"/>
    </source>
</evidence>
<evidence type="ECO:0000256" key="7">
    <source>
        <dbReference type="ARBA" id="ARBA00022614"/>
    </source>
</evidence>
<dbReference type="GO" id="GO:0005524">
    <property type="term" value="F:ATP binding"/>
    <property type="evidence" value="ECO:0007669"/>
    <property type="project" value="UniProtKB-KW"/>
</dbReference>
<keyword evidence="9" id="KW-0808">Transferase</keyword>
<dbReference type="InterPro" id="IPR000719">
    <property type="entry name" value="Prot_kinase_dom"/>
</dbReference>
<dbReference type="PANTHER" id="PTHR48053">
    <property type="entry name" value="LEUCINE RICH REPEAT FAMILY PROTEIN, EXPRESSED"/>
    <property type="match status" value="1"/>
</dbReference>
<keyword evidence="15" id="KW-0067">ATP-binding</keyword>
<dbReference type="PROSITE" id="PS50011">
    <property type="entry name" value="PROTEIN_KINASE_DOM"/>
    <property type="match status" value="1"/>
</dbReference>
<evidence type="ECO:0000256" key="18">
    <source>
        <dbReference type="ARBA" id="ARBA00023170"/>
    </source>
</evidence>
<evidence type="ECO:0000256" key="10">
    <source>
        <dbReference type="ARBA" id="ARBA00022692"/>
    </source>
</evidence>
<accession>A0A059Q051</accession>
<evidence type="ECO:0000256" key="14">
    <source>
        <dbReference type="ARBA" id="ARBA00022777"/>
    </source>
</evidence>
<dbReference type="Gene3D" id="1.10.510.10">
    <property type="entry name" value="Transferase(Phosphotransferase) domain 1"/>
    <property type="match status" value="1"/>
</dbReference>
<evidence type="ECO:0000256" key="19">
    <source>
        <dbReference type="ARBA" id="ARBA00023180"/>
    </source>
</evidence>
<dbReference type="InterPro" id="IPR032675">
    <property type="entry name" value="LRR_dom_sf"/>
</dbReference>
<evidence type="ECO:0000256" key="6">
    <source>
        <dbReference type="ARBA" id="ARBA00022553"/>
    </source>
</evidence>
<proteinExistence type="inferred from homology"/>
<comment type="similarity">
    <text evidence="2">Belongs to the RLP family.</text>
</comment>
<evidence type="ECO:0000256" key="5">
    <source>
        <dbReference type="ARBA" id="ARBA00022527"/>
    </source>
</evidence>
<dbReference type="InterPro" id="IPR011009">
    <property type="entry name" value="Kinase-like_dom_sf"/>
</dbReference>
<keyword evidence="5" id="KW-0723">Serine/threonine-protein kinase</keyword>
<keyword evidence="11" id="KW-0732">Signal</keyword>
<keyword evidence="10 22" id="KW-0812">Transmembrane</keyword>
<dbReference type="Pfam" id="PF00560">
    <property type="entry name" value="LRR_1"/>
    <property type="match status" value="1"/>
</dbReference>
<keyword evidence="18" id="KW-0675">Receptor</keyword>
<name>A0A059Q051_9POAL</name>
<evidence type="ECO:0000256" key="20">
    <source>
        <dbReference type="ARBA" id="ARBA00047899"/>
    </source>
</evidence>
<keyword evidence="17 22" id="KW-0472">Membrane</keyword>
<dbReference type="EMBL" id="KF184884">
    <property type="protein sequence ID" value="AGT16917.1"/>
    <property type="molecule type" value="Genomic_DNA"/>
</dbReference>
<protein>
    <recommendedName>
        <fullName evidence="3">non-specific serine/threonine protein kinase</fullName>
        <ecNumber evidence="3">2.7.11.1</ecNumber>
    </recommendedName>
</protein>
<dbReference type="EC" id="2.7.11.1" evidence="3"/>
<evidence type="ECO:0000256" key="11">
    <source>
        <dbReference type="ARBA" id="ARBA00022729"/>
    </source>
</evidence>
<evidence type="ECO:0000256" key="3">
    <source>
        <dbReference type="ARBA" id="ARBA00012513"/>
    </source>
</evidence>
<keyword evidence="16 22" id="KW-1133">Transmembrane helix</keyword>
<dbReference type="PROSITE" id="PS00108">
    <property type="entry name" value="PROTEIN_KINASE_ST"/>
    <property type="match status" value="1"/>
</dbReference>
<reference evidence="24" key="1">
    <citation type="submission" date="2013-05" db="EMBL/GenBank/DDBJ databases">
        <title>Building the sugarcane genome for biotechnology and identifying evolutionary trends.</title>
        <authorList>
            <person name="De Setta N."/>
            <person name="Monteiro-Vitorello C.B."/>
            <person name="Metcalfe C.J."/>
            <person name="Cruz G.M.Q."/>
            <person name="Del Bem L.E."/>
            <person name="Vicentini R."/>
            <person name="Nogueira F.T.S."/>
            <person name="Campos R.A."/>
            <person name="Nunes S.L."/>
            <person name="Turrini P.C.G."/>
            <person name="Vieira A.P."/>
            <person name="Cruz E.A.O."/>
            <person name="Correa T.C.S."/>
            <person name="Hotta C.T."/>
            <person name="de Mello-Varani A."/>
            <person name="Vautrin S."/>
            <person name="Trindade A.S."/>
            <person name="Vilela M.M."/>
            <person name="Horta C.L."/>
            <person name="Sato P.M."/>
            <person name="de Andrade R.F."/>
            <person name="Nishiyama M.Y."/>
            <person name="Cardoso-Silva C.B."/>
            <person name="Scortecci K.C."/>
            <person name="Garcia A.A.F."/>
            <person name="Carneiro M.S."/>
            <person name="Kim C."/>
            <person name="Paterson A.H."/>
            <person name="Berges H."/>
            <person name="D'Hont A."/>
            <person name="de-Souza A.P."/>
            <person name="Souza G.M."/>
            <person name="Vincentz M."/>
            <person name="Kitajima J.P."/>
            <person name="Van Sluys M.-A."/>
        </authorList>
    </citation>
    <scope>NUCLEOTIDE SEQUENCE</scope>
</reference>
<keyword evidence="4" id="KW-1003">Cell membrane</keyword>
<comment type="catalytic activity">
    <reaction evidence="21">
        <text>L-seryl-[protein] + ATP = O-phospho-L-seryl-[protein] + ADP + H(+)</text>
        <dbReference type="Rhea" id="RHEA:17989"/>
        <dbReference type="Rhea" id="RHEA-COMP:9863"/>
        <dbReference type="Rhea" id="RHEA-COMP:11604"/>
        <dbReference type="ChEBI" id="CHEBI:15378"/>
        <dbReference type="ChEBI" id="CHEBI:29999"/>
        <dbReference type="ChEBI" id="CHEBI:30616"/>
        <dbReference type="ChEBI" id="CHEBI:83421"/>
        <dbReference type="ChEBI" id="CHEBI:456216"/>
        <dbReference type="EC" id="2.7.11.1"/>
    </reaction>
</comment>
<keyword evidence="13" id="KW-0547">Nucleotide-binding</keyword>
<dbReference type="GO" id="GO:0009742">
    <property type="term" value="P:brassinosteroid mediated signaling pathway"/>
    <property type="evidence" value="ECO:0007669"/>
    <property type="project" value="UniProtKB-KW"/>
</dbReference>
<dbReference type="GO" id="GO:0004674">
    <property type="term" value="F:protein serine/threonine kinase activity"/>
    <property type="evidence" value="ECO:0007669"/>
    <property type="project" value="UniProtKB-KW"/>
</dbReference>
<keyword evidence="8" id="KW-1070">Brassinosteroid signaling pathway</keyword>
<dbReference type="InterPro" id="IPR008271">
    <property type="entry name" value="Ser/Thr_kinase_AS"/>
</dbReference>
<dbReference type="InterPro" id="IPR051716">
    <property type="entry name" value="Plant_RL_S/T_kinase"/>
</dbReference>
<keyword evidence="14" id="KW-0418">Kinase</keyword>
<comment type="catalytic activity">
    <reaction evidence="20">
        <text>L-threonyl-[protein] + ATP = O-phospho-L-threonyl-[protein] + ADP + H(+)</text>
        <dbReference type="Rhea" id="RHEA:46608"/>
        <dbReference type="Rhea" id="RHEA-COMP:11060"/>
        <dbReference type="Rhea" id="RHEA-COMP:11605"/>
        <dbReference type="ChEBI" id="CHEBI:15378"/>
        <dbReference type="ChEBI" id="CHEBI:30013"/>
        <dbReference type="ChEBI" id="CHEBI:30616"/>
        <dbReference type="ChEBI" id="CHEBI:61977"/>
        <dbReference type="ChEBI" id="CHEBI:456216"/>
        <dbReference type="EC" id="2.7.11.1"/>
    </reaction>
</comment>
<comment type="subcellular location">
    <subcellularLocation>
        <location evidence="1">Cell membrane</location>
        <topology evidence="1">Single-pass membrane protein</topology>
    </subcellularLocation>
</comment>
<evidence type="ECO:0000256" key="22">
    <source>
        <dbReference type="SAM" id="Phobius"/>
    </source>
</evidence>
<evidence type="ECO:0000256" key="9">
    <source>
        <dbReference type="ARBA" id="ARBA00022679"/>
    </source>
</evidence>
<dbReference type="Gene3D" id="3.80.10.10">
    <property type="entry name" value="Ribonuclease Inhibitor"/>
    <property type="match status" value="1"/>
</dbReference>
<dbReference type="FunFam" id="3.80.10.10:FF:000111">
    <property type="entry name" value="LRR receptor-like serine/threonine-protein kinase ERECTA"/>
    <property type="match status" value="1"/>
</dbReference>
<dbReference type="GO" id="GO:0005886">
    <property type="term" value="C:plasma membrane"/>
    <property type="evidence" value="ECO:0007669"/>
    <property type="project" value="UniProtKB-SubCell"/>
</dbReference>
<feature type="transmembrane region" description="Helical" evidence="22">
    <location>
        <begin position="146"/>
        <end position="166"/>
    </location>
</feature>
<dbReference type="SMART" id="SM00220">
    <property type="entry name" value="S_TKc"/>
    <property type="match status" value="1"/>
</dbReference>
<feature type="domain" description="Protein kinase" evidence="23">
    <location>
        <begin position="96"/>
        <end position="399"/>
    </location>
</feature>
<evidence type="ECO:0000256" key="16">
    <source>
        <dbReference type="ARBA" id="ARBA00022989"/>
    </source>
</evidence>
<dbReference type="AlphaFoldDB" id="A0A059Q051"/>
<dbReference type="Pfam" id="PF13855">
    <property type="entry name" value="LRR_8"/>
    <property type="match status" value="1"/>
</dbReference>